<name>A0A427YSN0_9TREE</name>
<dbReference type="PANTHER" id="PTHR34154">
    <property type="entry name" value="ALKALI-SENSITIVE LINKAGE PROTEIN 1"/>
    <property type="match status" value="1"/>
</dbReference>
<feature type="compositionally biased region" description="Low complexity" evidence="1">
    <location>
        <begin position="79"/>
        <end position="89"/>
    </location>
</feature>
<evidence type="ECO:0000256" key="2">
    <source>
        <dbReference type="SAM" id="SignalP"/>
    </source>
</evidence>
<keyword evidence="2" id="KW-0732">Signal</keyword>
<dbReference type="EMBL" id="RSCD01000003">
    <property type="protein sequence ID" value="RSH94036.1"/>
    <property type="molecule type" value="Genomic_DNA"/>
</dbReference>
<feature type="region of interest" description="Disordered" evidence="1">
    <location>
        <begin position="55"/>
        <end position="89"/>
    </location>
</feature>
<dbReference type="InterPro" id="IPR024655">
    <property type="entry name" value="Asl1_glyco_hydro_catalytic"/>
</dbReference>
<dbReference type="InterPro" id="IPR017853">
    <property type="entry name" value="GH"/>
</dbReference>
<evidence type="ECO:0000313" key="5">
    <source>
        <dbReference type="Proteomes" id="UP000279259"/>
    </source>
</evidence>
<dbReference type="Pfam" id="PF11790">
    <property type="entry name" value="Glyco_hydro_cc"/>
    <property type="match status" value="1"/>
</dbReference>
<reference evidence="4 5" key="1">
    <citation type="submission" date="2018-11" db="EMBL/GenBank/DDBJ databases">
        <title>Genome sequence of Saitozyma podzolica DSM 27192.</title>
        <authorList>
            <person name="Aliyu H."/>
            <person name="Gorte O."/>
            <person name="Ochsenreither K."/>
        </authorList>
    </citation>
    <scope>NUCLEOTIDE SEQUENCE [LARGE SCALE GENOMIC DNA]</scope>
    <source>
        <strain evidence="4 5">DSM 27192</strain>
    </source>
</reference>
<protein>
    <recommendedName>
        <fullName evidence="3">Asl1-like glycosyl hydrolase catalytic domain-containing protein</fullName>
    </recommendedName>
</protein>
<dbReference type="OrthoDB" id="5959761at2759"/>
<dbReference type="GO" id="GO:0009277">
    <property type="term" value="C:fungal-type cell wall"/>
    <property type="evidence" value="ECO:0007669"/>
    <property type="project" value="TreeGrafter"/>
</dbReference>
<organism evidence="4 5">
    <name type="scientific">Saitozyma podzolica</name>
    <dbReference type="NCBI Taxonomy" id="1890683"/>
    <lineage>
        <taxon>Eukaryota</taxon>
        <taxon>Fungi</taxon>
        <taxon>Dikarya</taxon>
        <taxon>Basidiomycota</taxon>
        <taxon>Agaricomycotina</taxon>
        <taxon>Tremellomycetes</taxon>
        <taxon>Tremellales</taxon>
        <taxon>Trimorphomycetaceae</taxon>
        <taxon>Saitozyma</taxon>
    </lineage>
</organism>
<evidence type="ECO:0000313" key="4">
    <source>
        <dbReference type="EMBL" id="RSH94036.1"/>
    </source>
</evidence>
<accession>A0A427YSN0</accession>
<dbReference type="GO" id="GO:0071966">
    <property type="term" value="P:fungal-type cell wall polysaccharide metabolic process"/>
    <property type="evidence" value="ECO:0007669"/>
    <property type="project" value="TreeGrafter"/>
</dbReference>
<gene>
    <name evidence="4" type="ORF">EHS25_006690</name>
</gene>
<evidence type="ECO:0000259" key="3">
    <source>
        <dbReference type="Pfam" id="PF11790"/>
    </source>
</evidence>
<feature type="chain" id="PRO_5019449526" description="Asl1-like glycosyl hydrolase catalytic domain-containing protein" evidence="2">
    <location>
        <begin position="30"/>
        <end position="414"/>
    </location>
</feature>
<dbReference type="SUPFAM" id="SSF51445">
    <property type="entry name" value="(Trans)glycosidases"/>
    <property type="match status" value="1"/>
</dbReference>
<dbReference type="Gene3D" id="3.20.20.80">
    <property type="entry name" value="Glycosidases"/>
    <property type="match status" value="1"/>
</dbReference>
<keyword evidence="5" id="KW-1185">Reference proteome</keyword>
<dbReference type="AlphaFoldDB" id="A0A427YSN0"/>
<sequence>MAKLLQLLPTLALVTLALSGLEQVPSALAHKPIARGPRDHHRHIAAREKLAAGVGAQERKRGLIRRSSDGTTCRVRGDSSSSSSSVAAAPASTYSAPASSAPAYSAPASSSSPDYANNYASPSSAASSAAPAAQSSAAASSSSSSGGSGSTGGWTNSGSKFGLGWPNGNYASSGSSDYIGNYIGSKSAWYYTWSPFNVGSGDSLGLEFVPMLWGPNQVGDWWGQQSSWPSTVKNALFFNEPNEASQSNVAASDAIQYWMNDMVPLRTSKGVSLGGAATTSAPDGLTWIQSFQSLCTQYGNSAADCAMDFVPIHWYDTTPSNFQSYIENFHQQTGLDIWVTEYACQNFNGGAQCSDSDTWYLHQQMAPWFDSQDYIKRYSPFGVMENLQGVNQDNALMNPDGSITSLGSWYIYSA</sequence>
<proteinExistence type="predicted"/>
<dbReference type="PANTHER" id="PTHR34154:SF3">
    <property type="entry name" value="ALKALI-SENSITIVE LINKAGE PROTEIN 1"/>
    <property type="match status" value="1"/>
</dbReference>
<comment type="caution">
    <text evidence="4">The sequence shown here is derived from an EMBL/GenBank/DDBJ whole genome shotgun (WGS) entry which is preliminary data.</text>
</comment>
<dbReference type="STRING" id="1890683.A0A427YSN0"/>
<feature type="signal peptide" evidence="2">
    <location>
        <begin position="1"/>
        <end position="29"/>
    </location>
</feature>
<feature type="domain" description="Asl1-like glycosyl hydrolase catalytic" evidence="3">
    <location>
        <begin position="173"/>
        <end position="410"/>
    </location>
</feature>
<dbReference type="Proteomes" id="UP000279259">
    <property type="component" value="Unassembled WGS sequence"/>
</dbReference>
<dbReference type="InterPro" id="IPR053183">
    <property type="entry name" value="ASL1"/>
</dbReference>
<evidence type="ECO:0000256" key="1">
    <source>
        <dbReference type="SAM" id="MobiDB-lite"/>
    </source>
</evidence>